<name>A0AAD4JNM0_PERFH</name>
<comment type="caution">
    <text evidence="8">The sequence shown here is derived from an EMBL/GenBank/DDBJ whole genome shotgun (WGS) entry which is preliminary data.</text>
</comment>
<dbReference type="InterPro" id="IPR001104">
    <property type="entry name" value="3-oxo-5_a-steroid_4-DH_C"/>
</dbReference>
<feature type="transmembrane region" description="Helical" evidence="6">
    <location>
        <begin position="12"/>
        <end position="33"/>
    </location>
</feature>
<feature type="transmembrane region" description="Helical" evidence="6">
    <location>
        <begin position="68"/>
        <end position="92"/>
    </location>
</feature>
<feature type="domain" description="3-oxo-5-alpha-steroid 4-dehydrogenase C-terminal" evidence="7">
    <location>
        <begin position="228"/>
        <end position="342"/>
    </location>
</feature>
<feature type="transmembrane region" description="Helical" evidence="6">
    <location>
        <begin position="169"/>
        <end position="192"/>
    </location>
</feature>
<feature type="transmembrane region" description="Helical" evidence="6">
    <location>
        <begin position="226"/>
        <end position="242"/>
    </location>
</feature>
<dbReference type="Proteomes" id="UP001190926">
    <property type="component" value="Unassembled WGS sequence"/>
</dbReference>
<evidence type="ECO:0000256" key="3">
    <source>
        <dbReference type="ARBA" id="ARBA00022692"/>
    </source>
</evidence>
<reference evidence="8 9" key="1">
    <citation type="journal article" date="2021" name="Nat. Commun.">
        <title>Incipient diploidization of the medicinal plant Perilla within 10,000 years.</title>
        <authorList>
            <person name="Zhang Y."/>
            <person name="Shen Q."/>
            <person name="Leng L."/>
            <person name="Zhang D."/>
            <person name="Chen S."/>
            <person name="Shi Y."/>
            <person name="Ning Z."/>
            <person name="Chen S."/>
        </authorList>
    </citation>
    <scope>NUCLEOTIDE SEQUENCE [LARGE SCALE GENOMIC DNA]</scope>
    <source>
        <strain evidence="9">cv. PC099</strain>
    </source>
</reference>
<evidence type="ECO:0000313" key="8">
    <source>
        <dbReference type="EMBL" id="KAH6836614.1"/>
    </source>
</evidence>
<gene>
    <name evidence="8" type="ORF">C2S53_005233</name>
</gene>
<evidence type="ECO:0000256" key="2">
    <source>
        <dbReference type="ARBA" id="ARBA00004922"/>
    </source>
</evidence>
<dbReference type="GO" id="GO:0016095">
    <property type="term" value="P:polyprenol catabolic process"/>
    <property type="evidence" value="ECO:0007669"/>
    <property type="project" value="TreeGrafter"/>
</dbReference>
<evidence type="ECO:0000256" key="6">
    <source>
        <dbReference type="SAM" id="Phobius"/>
    </source>
</evidence>
<dbReference type="InterPro" id="IPR039698">
    <property type="entry name" value="Dfg10/SRD5A3"/>
</dbReference>
<keyword evidence="4 6" id="KW-1133">Transmembrane helix</keyword>
<comment type="subcellular location">
    <subcellularLocation>
        <location evidence="1">Endomembrane system</location>
        <topology evidence="1">Multi-pass membrane protein</topology>
    </subcellularLocation>
</comment>
<protein>
    <submittedName>
        <fullName evidence="8">3-oxo-5-alpha-steroid 4-dehydrogenase family protein</fullName>
    </submittedName>
</protein>
<proteinExistence type="predicted"/>
<evidence type="ECO:0000256" key="1">
    <source>
        <dbReference type="ARBA" id="ARBA00004127"/>
    </source>
</evidence>
<keyword evidence="9" id="KW-1185">Reference proteome</keyword>
<comment type="pathway">
    <text evidence="2">Protein modification; protein glycosylation.</text>
</comment>
<dbReference type="GO" id="GO:0003865">
    <property type="term" value="F:3-oxo-5-alpha-steroid 4-dehydrogenase activity"/>
    <property type="evidence" value="ECO:0007669"/>
    <property type="project" value="TreeGrafter"/>
</dbReference>
<dbReference type="AlphaFoldDB" id="A0AAD4JNM0"/>
<dbReference type="GO" id="GO:0006488">
    <property type="term" value="P:dolichol-linked oligosaccharide biosynthetic process"/>
    <property type="evidence" value="ECO:0007669"/>
    <property type="project" value="InterPro"/>
</dbReference>
<evidence type="ECO:0000259" key="7">
    <source>
        <dbReference type="Pfam" id="PF02544"/>
    </source>
</evidence>
<feature type="transmembrane region" description="Helical" evidence="6">
    <location>
        <begin position="132"/>
        <end position="149"/>
    </location>
</feature>
<evidence type="ECO:0000256" key="4">
    <source>
        <dbReference type="ARBA" id="ARBA00022989"/>
    </source>
</evidence>
<dbReference type="PROSITE" id="PS50244">
    <property type="entry name" value="S5A_REDUCTASE"/>
    <property type="match status" value="1"/>
</dbReference>
<organism evidence="8 9">
    <name type="scientific">Perilla frutescens var. hirtella</name>
    <name type="common">Perilla citriodora</name>
    <name type="synonym">Perilla setoyensis</name>
    <dbReference type="NCBI Taxonomy" id="608512"/>
    <lineage>
        <taxon>Eukaryota</taxon>
        <taxon>Viridiplantae</taxon>
        <taxon>Streptophyta</taxon>
        <taxon>Embryophyta</taxon>
        <taxon>Tracheophyta</taxon>
        <taxon>Spermatophyta</taxon>
        <taxon>Magnoliopsida</taxon>
        <taxon>eudicotyledons</taxon>
        <taxon>Gunneridae</taxon>
        <taxon>Pentapetalae</taxon>
        <taxon>asterids</taxon>
        <taxon>lamiids</taxon>
        <taxon>Lamiales</taxon>
        <taxon>Lamiaceae</taxon>
        <taxon>Nepetoideae</taxon>
        <taxon>Elsholtzieae</taxon>
        <taxon>Perilla</taxon>
    </lineage>
</organism>
<dbReference type="PANTHER" id="PTHR14624:SF0">
    <property type="entry name" value="POLYPRENOL REDUCTASE"/>
    <property type="match status" value="1"/>
</dbReference>
<evidence type="ECO:0000256" key="5">
    <source>
        <dbReference type="ARBA" id="ARBA00023136"/>
    </source>
</evidence>
<keyword evidence="3 6" id="KW-0812">Transmembrane</keyword>
<accession>A0AAD4JNM0</accession>
<dbReference type="PANTHER" id="PTHR14624">
    <property type="entry name" value="DFG10 PROTEIN"/>
    <property type="match status" value="1"/>
</dbReference>
<dbReference type="GO" id="GO:0005783">
    <property type="term" value="C:endoplasmic reticulum"/>
    <property type="evidence" value="ECO:0007669"/>
    <property type="project" value="TreeGrafter"/>
</dbReference>
<keyword evidence="5 6" id="KW-0472">Membrane</keyword>
<sequence>MPWLLNQASSMAVVSLLRAAWIAGTLPIVAASIPSSKINAFRRLLLQLAGRGKIMDSSSRKLSVPQKYFCHFYVVGVIWTTFLLVATLLYAYETTAIVSDSFMYSSIATPLTRVSNEFSLHESHSSLSEYRYGIWESVFLLLLMEAQVLRRLIESIYIFNYSHLARMHIAGYLTGLFFYTAAPLSLCSTYSVEMFKHVINLFAEFVVEGKGRMRVTEFDLWPLLQLKWYAWIGAAFFFWGWIHQRRCHAILGSLRENGGKVDEYAIPEGDWFEYVSSPHYLAEIVIYCGLAIASGVSDITIWLVVGFVVANLALAAGETHRWYIGKFDNYPRNRYAIIPLIY</sequence>
<dbReference type="Pfam" id="PF02544">
    <property type="entry name" value="Steroid_dh"/>
    <property type="match status" value="1"/>
</dbReference>
<evidence type="ECO:0000313" key="9">
    <source>
        <dbReference type="Proteomes" id="UP001190926"/>
    </source>
</evidence>
<dbReference type="EMBL" id="SDAM02000019">
    <property type="protein sequence ID" value="KAH6836614.1"/>
    <property type="molecule type" value="Genomic_DNA"/>
</dbReference>